<dbReference type="EMBL" id="WJJP01000498">
    <property type="protein sequence ID" value="MBD3325931.1"/>
    <property type="molecule type" value="Genomic_DNA"/>
</dbReference>
<keyword evidence="2" id="KW-0456">Lyase</keyword>
<evidence type="ECO:0000313" key="6">
    <source>
        <dbReference type="EMBL" id="MBD3325931.1"/>
    </source>
</evidence>
<feature type="domain" description="PFL" evidence="5">
    <location>
        <begin position="5"/>
        <end position="610"/>
    </location>
</feature>
<dbReference type="GO" id="GO:0016829">
    <property type="term" value="F:lyase activity"/>
    <property type="evidence" value="ECO:0007669"/>
    <property type="project" value="UniProtKB-KW"/>
</dbReference>
<keyword evidence="1 3" id="KW-0556">Organic radical</keyword>
<dbReference type="Pfam" id="PF01228">
    <property type="entry name" value="Gly_radical"/>
    <property type="match status" value="1"/>
</dbReference>
<comment type="caution">
    <text evidence="6">The sequence shown here is derived from an EMBL/GenBank/DDBJ whole genome shotgun (WGS) entry which is preliminary data.</text>
</comment>
<evidence type="ECO:0000259" key="5">
    <source>
        <dbReference type="PROSITE" id="PS51554"/>
    </source>
</evidence>
<evidence type="ECO:0000256" key="2">
    <source>
        <dbReference type="ARBA" id="ARBA00023239"/>
    </source>
</evidence>
<dbReference type="PANTHER" id="PTHR43641:SF2">
    <property type="entry name" value="DEHYDRATASE YBIW-RELATED"/>
    <property type="match status" value="1"/>
</dbReference>
<dbReference type="PROSITE" id="PS51554">
    <property type="entry name" value="PFL"/>
    <property type="match status" value="1"/>
</dbReference>
<proteinExistence type="predicted"/>
<evidence type="ECO:0000256" key="3">
    <source>
        <dbReference type="PROSITE-ProRule" id="PRU00493"/>
    </source>
</evidence>
<gene>
    <name evidence="6" type="ORF">GF339_15195</name>
</gene>
<dbReference type="Proteomes" id="UP000649604">
    <property type="component" value="Unassembled WGS sequence"/>
</dbReference>
<dbReference type="SUPFAM" id="SSF51998">
    <property type="entry name" value="PFL-like glycyl radical enzymes"/>
    <property type="match status" value="1"/>
</dbReference>
<dbReference type="Pfam" id="PF02901">
    <property type="entry name" value="PFL-like"/>
    <property type="match status" value="1"/>
</dbReference>
<reference evidence="6" key="1">
    <citation type="submission" date="2019-11" db="EMBL/GenBank/DDBJ databases">
        <title>Microbial mats filling the niche in hypersaline microbial mats.</title>
        <authorList>
            <person name="Wong H.L."/>
            <person name="Macleod F.I."/>
            <person name="White R.A. III"/>
            <person name="Burns B.P."/>
        </authorList>
    </citation>
    <scope>NUCLEOTIDE SEQUENCE</scope>
    <source>
        <strain evidence="6">Rbin_158</strain>
    </source>
</reference>
<dbReference type="AlphaFoldDB" id="A0A9D5JYA1"/>
<name>A0A9D5JYA1_9BACT</name>
<evidence type="ECO:0000256" key="1">
    <source>
        <dbReference type="ARBA" id="ARBA00022818"/>
    </source>
</evidence>
<evidence type="ECO:0008006" key="8">
    <source>
        <dbReference type="Google" id="ProtNLM"/>
    </source>
</evidence>
<evidence type="ECO:0000313" key="7">
    <source>
        <dbReference type="Proteomes" id="UP000649604"/>
    </source>
</evidence>
<dbReference type="PANTHER" id="PTHR43641">
    <property type="entry name" value="FORMATE ACETYLTRANSFERASE 3-RELATED"/>
    <property type="match status" value="1"/>
</dbReference>
<dbReference type="Gene3D" id="3.20.70.20">
    <property type="match status" value="1"/>
</dbReference>
<organism evidence="6 7">
    <name type="scientific">candidate division KSB3 bacterium</name>
    <dbReference type="NCBI Taxonomy" id="2044937"/>
    <lineage>
        <taxon>Bacteria</taxon>
        <taxon>candidate division KSB3</taxon>
    </lineage>
</organism>
<accession>A0A9D5JYA1</accession>
<dbReference type="PROSITE" id="PS51149">
    <property type="entry name" value="GLY_RADICAL_2"/>
    <property type="match status" value="1"/>
</dbReference>
<dbReference type="GO" id="GO:0005829">
    <property type="term" value="C:cytosol"/>
    <property type="evidence" value="ECO:0007669"/>
    <property type="project" value="TreeGrafter"/>
</dbReference>
<dbReference type="InterPro" id="IPR001150">
    <property type="entry name" value="Gly_radical"/>
</dbReference>
<sequence>MMDTSRIDYLREQMLNASHAQYRVRRPLSILNGNGIEQKPVVVRKALAFELILQEMPIFIQDRELLVGGRTMFMPRRQDMQFWEDEDIKRNLEFLPDAETLAVESPGFEFYPRYATEAERALGREVEIGEGYVTSHCTAGYGNVLAQGFGGIKEHALNRLQAVPPDSDHAHFLNAVVICMDAATAFVQRYAEEARRRAAQTSDEAQREEFEALVQMCDHIQTYPARTFHEALQLFWFTHLFILIESYSLMAPGRLDQYFFPYYQRDLADGRLSREQALELLACLFIKMNDTSDLHTDNGLNIILSGLKPDGEDGTNDLTYLCFDAYELVNLTDPQINIRYHADTPQQLLDRAMAVKTLGPKPMVYNDHAVIEALLKVGVSLEDARNYCIDACQDVMVEGKSDFYPIFAGVYGIHLLTIMERIVDRLEEFSTFEEFWNALYDEITVDIKRYVDKANDADRILPKISPTPVLSSTLDGCVESGKDKTEGGTIYNFTGFVGGGLITVANSVAAIKKLVFEDQQVSAAELVEAIQRDYAHPQDESLRQRLKNKAPKWGNNDEYVDQIACDLADHFCTEVLKYDNPRGGRFVPGLFTHHQTRLGISARSTPDGRKKSEPLAMSLSPSIGTEKKGPTGAILSAAKIDQSKSPLGTSLDLTFYASSLQEPDGMEKLKALIKTYLKKGGIEFQVNTLDRKILRDAQQHPEQYRDLVVRVWGFNAYFVTLKPEYQEEIISRTEHA</sequence>
<evidence type="ECO:0000259" key="4">
    <source>
        <dbReference type="PROSITE" id="PS51149"/>
    </source>
</evidence>
<protein>
    <recommendedName>
        <fullName evidence="8">Formate C-acetyltransferase/glycerol dehydratase family glycyl radical enzyme</fullName>
    </recommendedName>
</protein>
<feature type="domain" description="Glycine radical" evidence="4">
    <location>
        <begin position="617"/>
        <end position="736"/>
    </location>
</feature>
<dbReference type="InterPro" id="IPR051215">
    <property type="entry name" value="GRE"/>
</dbReference>
<dbReference type="InterPro" id="IPR004184">
    <property type="entry name" value="PFL_dom"/>
</dbReference>
<feature type="modified residue" description="Glycine radical" evidence="3">
    <location>
        <position position="713"/>
    </location>
</feature>